<accession>A0A3M0CWL1</accession>
<reference evidence="7 8" key="1">
    <citation type="submission" date="2018-10" db="EMBL/GenBank/DDBJ databases">
        <title>Genomic Encyclopedia of Archaeal and Bacterial Type Strains, Phase II (KMG-II): from individual species to whole genera.</title>
        <authorList>
            <person name="Goeker M."/>
        </authorList>
    </citation>
    <scope>NUCLEOTIDE SEQUENCE [LARGE SCALE GENOMIC DNA]</scope>
    <source>
        <strain evidence="7 8">DSM 25217</strain>
    </source>
</reference>
<keyword evidence="8" id="KW-1185">Reference proteome</keyword>
<comment type="caution">
    <text evidence="7">The sequence shown here is derived from an EMBL/GenBank/DDBJ whole genome shotgun (WGS) entry which is preliminary data.</text>
</comment>
<dbReference type="PRINTS" id="PR01549">
    <property type="entry name" value="AUTOINDCRSYN"/>
</dbReference>
<comment type="catalytic activity">
    <reaction evidence="6">
        <text>a fatty acyl-[ACP] + S-adenosyl-L-methionine = an N-acyl-L-homoserine lactone + S-methyl-5'-thioadenosine + holo-[ACP] + H(+)</text>
        <dbReference type="Rhea" id="RHEA:10096"/>
        <dbReference type="Rhea" id="RHEA-COMP:9685"/>
        <dbReference type="Rhea" id="RHEA-COMP:14125"/>
        <dbReference type="ChEBI" id="CHEBI:15378"/>
        <dbReference type="ChEBI" id="CHEBI:17509"/>
        <dbReference type="ChEBI" id="CHEBI:55474"/>
        <dbReference type="ChEBI" id="CHEBI:59789"/>
        <dbReference type="ChEBI" id="CHEBI:64479"/>
        <dbReference type="ChEBI" id="CHEBI:138651"/>
        <dbReference type="EC" id="2.3.1.184"/>
    </reaction>
</comment>
<dbReference type="InParanoid" id="A0A3M0CWL1"/>
<evidence type="ECO:0000313" key="8">
    <source>
        <dbReference type="Proteomes" id="UP000271227"/>
    </source>
</evidence>
<evidence type="ECO:0000256" key="3">
    <source>
        <dbReference type="ARBA" id="ARBA00022691"/>
    </source>
</evidence>
<keyword evidence="4 5" id="KW-0071">Autoinducer synthesis</keyword>
<evidence type="ECO:0000313" key="7">
    <source>
        <dbReference type="EMBL" id="RMB11729.1"/>
    </source>
</evidence>
<evidence type="ECO:0000256" key="2">
    <source>
        <dbReference type="ARBA" id="ARBA00022679"/>
    </source>
</evidence>
<dbReference type="InterPro" id="IPR001690">
    <property type="entry name" value="Autoind_synthase"/>
</dbReference>
<evidence type="ECO:0000256" key="6">
    <source>
        <dbReference type="RuleBase" id="RU361135"/>
    </source>
</evidence>
<keyword evidence="1 5" id="KW-0673">Quorum sensing</keyword>
<sequence length="297" mass="33688">MIHAVHKLNRALYRPQMEKMFEKRHRVFVDHMGWEDLRRADGRDVDEFDGEDAIYLMALDDIGREVQGGLRLLPTDRPILLDKLFPSLSKEGKLPRGKGIFEISRFFVDAPIRTTPRGTLIKGEILVGLLDYASSMGAKLLTMVCDMTFLPRLLALPLGVKPLGLPRQIGEEDVVAVSMPVERNAIHKVRELFAVKHPIIEEYEMPYPLHHLSQDSPIKQAEAEQLLDLAAQMGERNVGLVFLDLVKRLGDADETSIKAVEAELDHLTLHVHQMLEKVRTTPVRTPQYEQPNISVLN</sequence>
<dbReference type="SUPFAM" id="SSF55729">
    <property type="entry name" value="Acyl-CoA N-acyltransferases (Nat)"/>
    <property type="match status" value="1"/>
</dbReference>
<name>A0A3M0CWL1_9PROT</name>
<dbReference type="InterPro" id="IPR016181">
    <property type="entry name" value="Acyl_CoA_acyltransferase"/>
</dbReference>
<dbReference type="AlphaFoldDB" id="A0A3M0CWL1"/>
<dbReference type="GO" id="GO:0061579">
    <property type="term" value="F:N-acyl homoserine lactone synthase activity"/>
    <property type="evidence" value="ECO:0007669"/>
    <property type="project" value="UniProtKB-UniRule"/>
</dbReference>
<dbReference type="Proteomes" id="UP000271227">
    <property type="component" value="Unassembled WGS sequence"/>
</dbReference>
<gene>
    <name evidence="7" type="ORF">BXY39_0211</name>
</gene>
<evidence type="ECO:0000256" key="1">
    <source>
        <dbReference type="ARBA" id="ARBA00022654"/>
    </source>
</evidence>
<dbReference type="GO" id="GO:0007165">
    <property type="term" value="P:signal transduction"/>
    <property type="evidence" value="ECO:0007669"/>
    <property type="project" value="TreeGrafter"/>
</dbReference>
<dbReference type="GO" id="GO:0009372">
    <property type="term" value="P:quorum sensing"/>
    <property type="evidence" value="ECO:0007669"/>
    <property type="project" value="UniProtKB-UniRule"/>
</dbReference>
<proteinExistence type="inferred from homology"/>
<keyword evidence="2 6" id="KW-0808">Transferase</keyword>
<dbReference type="Gene3D" id="3.40.630.30">
    <property type="match status" value="1"/>
</dbReference>
<keyword evidence="3 6" id="KW-0949">S-adenosyl-L-methionine</keyword>
<protein>
    <recommendedName>
        <fullName evidence="6">Acyl-homoserine-lactone synthase</fullName>
        <ecNumber evidence="6">2.3.1.184</ecNumber>
    </recommendedName>
    <alternativeName>
        <fullName evidence="6">Autoinducer synthesis protein</fullName>
    </alternativeName>
</protein>
<evidence type="ECO:0000256" key="5">
    <source>
        <dbReference type="PROSITE-ProRule" id="PRU00533"/>
    </source>
</evidence>
<dbReference type="Pfam" id="PF00765">
    <property type="entry name" value="Autoind_synth"/>
    <property type="match status" value="1"/>
</dbReference>
<dbReference type="PANTHER" id="PTHR39322">
    <property type="entry name" value="ACYL-HOMOSERINE-LACTONE SYNTHASE"/>
    <property type="match status" value="1"/>
</dbReference>
<comment type="similarity">
    <text evidence="5 6">Belongs to the autoinducer synthase family.</text>
</comment>
<dbReference type="EMBL" id="REFR01000009">
    <property type="protein sequence ID" value="RMB11729.1"/>
    <property type="molecule type" value="Genomic_DNA"/>
</dbReference>
<evidence type="ECO:0000256" key="4">
    <source>
        <dbReference type="ARBA" id="ARBA00022929"/>
    </source>
</evidence>
<dbReference type="PROSITE" id="PS51187">
    <property type="entry name" value="AUTOINDUCER_SYNTH_2"/>
    <property type="match status" value="1"/>
</dbReference>
<dbReference type="PANTHER" id="PTHR39322:SF1">
    <property type="entry name" value="ISOVALERYL-HOMOSERINE LACTONE SYNTHASE"/>
    <property type="match status" value="1"/>
</dbReference>
<dbReference type="EC" id="2.3.1.184" evidence="6"/>
<organism evidence="7 8">
    <name type="scientific">Eilatimonas milleporae</name>
    <dbReference type="NCBI Taxonomy" id="911205"/>
    <lineage>
        <taxon>Bacteria</taxon>
        <taxon>Pseudomonadati</taxon>
        <taxon>Pseudomonadota</taxon>
        <taxon>Alphaproteobacteria</taxon>
        <taxon>Kordiimonadales</taxon>
        <taxon>Kordiimonadaceae</taxon>
        <taxon>Eilatimonas</taxon>
    </lineage>
</organism>